<dbReference type="AlphaFoldDB" id="A0A1W0XDE8"/>
<comment type="caution">
    <text evidence="1">The sequence shown here is derived from an EMBL/GenBank/DDBJ whole genome shotgun (WGS) entry which is preliminary data.</text>
</comment>
<sequence length="266" mass="29318">MHNGKDHERNINESFQNCGASLAGMFSFPQMRMRLPKPSQCGCKSETVLTARKVAPKSDLDGSTVAAAARMNFVDWFQLECKANTESTHLGHGLLLPAIKVVFKNRDRDQMKPHPKLFQPDLRVIMRVAFSGSRHVTDFCCSALGTLGGRTALTKHCSGLFFLERKRESVPGRLFHEAATSPASQDSLNPTLPRKLSQVKDNVELQARRSDFRDSLSVIAGWTAVAMGLALSIHASRSMIAGHQSAVLLQERDNLPVPPDQLLDEA</sequence>
<keyword evidence="2" id="KW-1185">Reference proteome</keyword>
<organism evidence="1 2">
    <name type="scientific">Hypsibius exemplaris</name>
    <name type="common">Freshwater tardigrade</name>
    <dbReference type="NCBI Taxonomy" id="2072580"/>
    <lineage>
        <taxon>Eukaryota</taxon>
        <taxon>Metazoa</taxon>
        <taxon>Ecdysozoa</taxon>
        <taxon>Tardigrada</taxon>
        <taxon>Eutardigrada</taxon>
        <taxon>Parachela</taxon>
        <taxon>Hypsibioidea</taxon>
        <taxon>Hypsibiidae</taxon>
        <taxon>Hypsibius</taxon>
    </lineage>
</organism>
<dbReference type="EMBL" id="MTYJ01000002">
    <property type="protein sequence ID" value="OQV25506.1"/>
    <property type="molecule type" value="Genomic_DNA"/>
</dbReference>
<accession>A0A1W0XDE8</accession>
<gene>
    <name evidence="1" type="ORF">BV898_00446</name>
</gene>
<evidence type="ECO:0000313" key="1">
    <source>
        <dbReference type="EMBL" id="OQV25506.1"/>
    </source>
</evidence>
<evidence type="ECO:0000313" key="2">
    <source>
        <dbReference type="Proteomes" id="UP000192578"/>
    </source>
</evidence>
<dbReference type="OrthoDB" id="10606634at2759"/>
<proteinExistence type="predicted"/>
<reference evidence="2" key="1">
    <citation type="submission" date="2017-01" db="EMBL/GenBank/DDBJ databases">
        <title>Comparative genomics of anhydrobiosis in the tardigrade Hypsibius dujardini.</title>
        <authorList>
            <person name="Yoshida Y."/>
            <person name="Koutsovoulos G."/>
            <person name="Laetsch D."/>
            <person name="Stevens L."/>
            <person name="Kumar S."/>
            <person name="Horikawa D."/>
            <person name="Ishino K."/>
            <person name="Komine S."/>
            <person name="Tomita M."/>
            <person name="Blaxter M."/>
            <person name="Arakawa K."/>
        </authorList>
    </citation>
    <scope>NUCLEOTIDE SEQUENCE [LARGE SCALE GENOMIC DNA]</scope>
    <source>
        <strain evidence="2">Z151</strain>
    </source>
</reference>
<protein>
    <submittedName>
        <fullName evidence="1">Uncharacterized protein</fullName>
    </submittedName>
</protein>
<dbReference type="Proteomes" id="UP000192578">
    <property type="component" value="Unassembled WGS sequence"/>
</dbReference>
<name>A0A1W0XDE8_HYPEX</name>